<dbReference type="OrthoDB" id="1906820at2759"/>
<dbReference type="Gene3D" id="3.30.420.10">
    <property type="entry name" value="Ribonuclease H-like superfamily/Ribonuclease H"/>
    <property type="match status" value="1"/>
</dbReference>
<dbReference type="SUPFAM" id="SSF53098">
    <property type="entry name" value="Ribonuclease H-like"/>
    <property type="match status" value="1"/>
</dbReference>
<dbReference type="InterPro" id="IPR012337">
    <property type="entry name" value="RNaseH-like_sf"/>
</dbReference>
<name>A0A6P6XLE8_COFAR</name>
<dbReference type="InterPro" id="IPR036397">
    <property type="entry name" value="RNaseH_sf"/>
</dbReference>
<protein>
    <recommendedName>
        <fullName evidence="1">RNase H type-1 domain-containing protein</fullName>
    </recommendedName>
</protein>
<dbReference type="GO" id="GO:0004523">
    <property type="term" value="F:RNA-DNA hybrid ribonuclease activity"/>
    <property type="evidence" value="ECO:0007669"/>
    <property type="project" value="InterPro"/>
</dbReference>
<dbReference type="InterPro" id="IPR044730">
    <property type="entry name" value="RNase_H-like_dom_plant"/>
</dbReference>
<gene>
    <name evidence="3" type="primary">LOC113743963</name>
</gene>
<feature type="domain" description="RNase H type-1" evidence="1">
    <location>
        <begin position="75"/>
        <end position="192"/>
    </location>
</feature>
<keyword evidence="2" id="KW-1185">Reference proteome</keyword>
<dbReference type="InterPro" id="IPR002156">
    <property type="entry name" value="RNaseH_domain"/>
</dbReference>
<dbReference type="PANTHER" id="PTHR47723">
    <property type="entry name" value="OS05G0353850 PROTEIN"/>
    <property type="match status" value="1"/>
</dbReference>
<dbReference type="PANTHER" id="PTHR47723:SF19">
    <property type="entry name" value="POLYNUCLEOTIDYL TRANSFERASE, RIBONUCLEASE H-LIKE SUPERFAMILY PROTEIN"/>
    <property type="match status" value="1"/>
</dbReference>
<dbReference type="GO" id="GO:0003676">
    <property type="term" value="F:nucleic acid binding"/>
    <property type="evidence" value="ECO:0007669"/>
    <property type="project" value="InterPro"/>
</dbReference>
<dbReference type="Proteomes" id="UP001652660">
    <property type="component" value="Chromosome 5e"/>
</dbReference>
<organism evidence="2 3">
    <name type="scientific">Coffea arabica</name>
    <name type="common">Arabian coffee</name>
    <dbReference type="NCBI Taxonomy" id="13443"/>
    <lineage>
        <taxon>Eukaryota</taxon>
        <taxon>Viridiplantae</taxon>
        <taxon>Streptophyta</taxon>
        <taxon>Embryophyta</taxon>
        <taxon>Tracheophyta</taxon>
        <taxon>Spermatophyta</taxon>
        <taxon>Magnoliopsida</taxon>
        <taxon>eudicotyledons</taxon>
        <taxon>Gunneridae</taxon>
        <taxon>Pentapetalae</taxon>
        <taxon>asterids</taxon>
        <taxon>lamiids</taxon>
        <taxon>Gentianales</taxon>
        <taxon>Rubiaceae</taxon>
        <taxon>Ixoroideae</taxon>
        <taxon>Gardenieae complex</taxon>
        <taxon>Bertiereae - Coffeeae clade</taxon>
        <taxon>Coffeeae</taxon>
        <taxon>Coffea</taxon>
    </lineage>
</organism>
<accession>A0A6P6XLE8</accession>
<proteinExistence type="predicted"/>
<dbReference type="CDD" id="cd06222">
    <property type="entry name" value="RNase_H_like"/>
    <property type="match status" value="1"/>
</dbReference>
<reference evidence="3" key="2">
    <citation type="submission" date="2025-08" db="UniProtKB">
        <authorList>
            <consortium name="RefSeq"/>
        </authorList>
    </citation>
    <scope>IDENTIFICATION</scope>
    <source>
        <tissue evidence="3">Leaves</tissue>
    </source>
</reference>
<evidence type="ECO:0000259" key="1">
    <source>
        <dbReference type="Pfam" id="PF13456"/>
    </source>
</evidence>
<reference evidence="2" key="1">
    <citation type="journal article" date="2025" name="Foods">
        <title>Unveiling the Microbial Signatures of Arabica Coffee Cherries: Insights into Ripeness Specific Diversity, Functional Traits, and Implications for Quality and Safety.</title>
        <authorList>
            <consortium name="RefSeq"/>
            <person name="Tenea G.N."/>
            <person name="Cifuentes V."/>
            <person name="Reyes P."/>
            <person name="Cevallos-Vallejos M."/>
        </authorList>
    </citation>
    <scope>NUCLEOTIDE SEQUENCE [LARGE SCALE GENOMIC DNA]</scope>
</reference>
<evidence type="ECO:0000313" key="3">
    <source>
        <dbReference type="RefSeq" id="XP_027127811.1"/>
    </source>
</evidence>
<sequence length="231" mass="26151">MLNEEIVDLSEDIRWEFGGYKMVKRRGLFIGSYKVNIAPLRNKSRFDDARFEMQEVTRRLVISWKRPLQGAVKLNTDASVSKGKASGGGLLRDHEGKLIFAFYKEIWEVDVLMAKSLALLHGLQLYKRTRVQNLLVEVDSAGLVQLLETRSLTKGPLCSSLRRIQELLRSLHSTVTHIFWEANSAADKLAMMEAQDDFPSAAIQQLSRGIRATILLVSREIPLVGTQVVRE</sequence>
<dbReference type="GeneID" id="113743963"/>
<dbReference type="RefSeq" id="XP_027127811.1">
    <property type="nucleotide sequence ID" value="XM_027272010.1"/>
</dbReference>
<dbReference type="Pfam" id="PF13456">
    <property type="entry name" value="RVT_3"/>
    <property type="match status" value="1"/>
</dbReference>
<dbReference type="AlphaFoldDB" id="A0A6P6XLE8"/>
<evidence type="ECO:0000313" key="2">
    <source>
        <dbReference type="Proteomes" id="UP001652660"/>
    </source>
</evidence>
<dbReference type="InterPro" id="IPR053151">
    <property type="entry name" value="RNase_H-like"/>
</dbReference>